<feature type="transmembrane region" description="Helical" evidence="1">
    <location>
        <begin position="34"/>
        <end position="53"/>
    </location>
</feature>
<dbReference type="AlphaFoldDB" id="A0A073B9N7"/>
<gene>
    <name evidence="2" type="ORF">GU90_09930</name>
</gene>
<proteinExistence type="predicted"/>
<accession>A0A073B9N7</accession>
<keyword evidence="1" id="KW-1133">Transmembrane helix</keyword>
<name>A0A073B9N7_9PSEU</name>
<dbReference type="EMBL" id="JNVU01000025">
    <property type="protein sequence ID" value="KEI44479.1"/>
    <property type="molecule type" value="Genomic_DNA"/>
</dbReference>
<keyword evidence="3" id="KW-1185">Reference proteome</keyword>
<keyword evidence="1" id="KW-0812">Transmembrane</keyword>
<evidence type="ECO:0000313" key="3">
    <source>
        <dbReference type="Proteomes" id="UP000031419"/>
    </source>
</evidence>
<dbReference type="Proteomes" id="UP000031419">
    <property type="component" value="Unassembled WGS sequence"/>
</dbReference>
<keyword evidence="1" id="KW-0472">Membrane</keyword>
<dbReference type="STRING" id="28042.GU90_09930"/>
<evidence type="ECO:0000256" key="1">
    <source>
        <dbReference type="SAM" id="Phobius"/>
    </source>
</evidence>
<reference evidence="2 3" key="1">
    <citation type="submission" date="2014-06" db="EMBL/GenBank/DDBJ databases">
        <title>Saccharopolyspora rectivirgula DSM-43113 Genome sequencing.</title>
        <authorList>
            <person name="Barrera C."/>
            <person name="Millon L."/>
            <person name="Rognon B."/>
            <person name="Zaugg C."/>
            <person name="Monod M."/>
        </authorList>
    </citation>
    <scope>NUCLEOTIDE SEQUENCE [LARGE SCALE GENOMIC DNA]</scope>
    <source>
        <strain evidence="2 3">DSM 43113</strain>
    </source>
</reference>
<protein>
    <submittedName>
        <fullName evidence="2">Uncharacterized protein</fullName>
    </submittedName>
</protein>
<feature type="transmembrane region" description="Helical" evidence="1">
    <location>
        <begin position="9"/>
        <end position="28"/>
    </location>
</feature>
<evidence type="ECO:0000313" key="2">
    <source>
        <dbReference type="EMBL" id="KEI44479.1"/>
    </source>
</evidence>
<comment type="caution">
    <text evidence="2">The sequence shown here is derived from an EMBL/GenBank/DDBJ whole genome shotgun (WGS) entry which is preliminary data.</text>
</comment>
<sequence>MRPGLVTRCVAVVLAVGLVAGFTLPYLVQAGVPLWTGVLLSLVVLAVPVIAVVRADREQR</sequence>
<organism evidence="2 3">
    <name type="scientific">Saccharopolyspora rectivirgula</name>
    <dbReference type="NCBI Taxonomy" id="28042"/>
    <lineage>
        <taxon>Bacteria</taxon>
        <taxon>Bacillati</taxon>
        <taxon>Actinomycetota</taxon>
        <taxon>Actinomycetes</taxon>
        <taxon>Pseudonocardiales</taxon>
        <taxon>Pseudonocardiaceae</taxon>
        <taxon>Saccharopolyspora</taxon>
    </lineage>
</organism>